<dbReference type="Gene3D" id="3.60.10.10">
    <property type="entry name" value="Endonuclease/exonuclease/phosphatase"/>
    <property type="match status" value="1"/>
</dbReference>
<evidence type="ECO:0000259" key="1">
    <source>
        <dbReference type="Pfam" id="PF03372"/>
    </source>
</evidence>
<dbReference type="Pfam" id="PF03372">
    <property type="entry name" value="Exo_endo_phos"/>
    <property type="match status" value="1"/>
</dbReference>
<evidence type="ECO:0000313" key="3">
    <source>
        <dbReference type="Proteomes" id="UP000264071"/>
    </source>
</evidence>
<dbReference type="Proteomes" id="UP000264071">
    <property type="component" value="Unassembled WGS sequence"/>
</dbReference>
<dbReference type="OMA" id="RTYQMSD"/>
<comment type="caution">
    <text evidence="2">The sequence shown here is derived from an EMBL/GenBank/DDBJ whole genome shotgun (WGS) entry which is preliminary data.</text>
</comment>
<protein>
    <recommendedName>
        <fullName evidence="1">Endonuclease/exonuclease/phosphatase domain-containing protein</fullName>
    </recommendedName>
</protein>
<organism evidence="2 3">
    <name type="scientific">Gemmatimonas aurantiaca</name>
    <dbReference type="NCBI Taxonomy" id="173480"/>
    <lineage>
        <taxon>Bacteria</taxon>
        <taxon>Pseudomonadati</taxon>
        <taxon>Gemmatimonadota</taxon>
        <taxon>Gemmatimonadia</taxon>
        <taxon>Gemmatimonadales</taxon>
        <taxon>Gemmatimonadaceae</taxon>
        <taxon>Gemmatimonas</taxon>
    </lineage>
</organism>
<sequence length="322" mass="35997">MPPFPKPSIDFTCDVAAEKRALRAHKKLRGIPAKTADTVLIATWNVANLGAQQRRDEDFALIAEMLSWFDLVAVQEVNDNFADLAYIVQLMGTKYRYVMSDASGNNERMAFVYDSRKVKLSEEIGEVAFPPSQYKSVSVEGASGAFAGFDRSPYLGTFVAEHFSLTLLNVHLYFGGEQEAHIHRRALETAAVARWSRLRAASKYATTRDVLALGDFNMPRGEPGNLVYSAATQAGLKRPAHSSQVPSAIASDNQYDQILYFPEQTEPKLKTMGVFDYDTAIFSALWNGAVNQDRKKFCAYLRYYMSDHRPVWCQMSMAPQSG</sequence>
<reference evidence="2 3" key="1">
    <citation type="journal article" date="2018" name="Nat. Biotechnol.">
        <title>A standardized bacterial taxonomy based on genome phylogeny substantially revises the tree of life.</title>
        <authorList>
            <person name="Parks D.H."/>
            <person name="Chuvochina M."/>
            <person name="Waite D.W."/>
            <person name="Rinke C."/>
            <person name="Skarshewski A."/>
            <person name="Chaumeil P.A."/>
            <person name="Hugenholtz P."/>
        </authorList>
    </citation>
    <scope>NUCLEOTIDE SEQUENCE [LARGE SCALE GENOMIC DNA]</scope>
    <source>
        <strain evidence="2">UBA8844</strain>
    </source>
</reference>
<dbReference type="InterPro" id="IPR036691">
    <property type="entry name" value="Endo/exonu/phosph_ase_sf"/>
</dbReference>
<proteinExistence type="predicted"/>
<gene>
    <name evidence="2" type="ORF">DGD08_16320</name>
</gene>
<dbReference type="PANTHER" id="PTHR11371:SF31">
    <property type="entry name" value="EXTRACELLULAR NUCLEASE"/>
    <property type="match status" value="1"/>
</dbReference>
<dbReference type="PANTHER" id="PTHR11371">
    <property type="entry name" value="DEOXYRIBONUCLEASE"/>
    <property type="match status" value="1"/>
</dbReference>
<dbReference type="AlphaFoldDB" id="A0A3D4VDG8"/>
<dbReference type="InterPro" id="IPR005135">
    <property type="entry name" value="Endo/exonuclease/phosphatase"/>
</dbReference>
<dbReference type="EMBL" id="DPIY01000011">
    <property type="protein sequence ID" value="HCT58772.1"/>
    <property type="molecule type" value="Genomic_DNA"/>
</dbReference>
<dbReference type="SUPFAM" id="SSF56219">
    <property type="entry name" value="DNase I-like"/>
    <property type="match status" value="1"/>
</dbReference>
<evidence type="ECO:0000313" key="2">
    <source>
        <dbReference type="EMBL" id="HCT58772.1"/>
    </source>
</evidence>
<dbReference type="CDD" id="cd10283">
    <property type="entry name" value="MnuA_DNase1-like"/>
    <property type="match status" value="1"/>
</dbReference>
<name>A0A3D4VDG8_9BACT</name>
<accession>A0A3D4VDG8</accession>
<feature type="domain" description="Endonuclease/exonuclease/phosphatase" evidence="1">
    <location>
        <begin position="42"/>
        <end position="222"/>
    </location>
</feature>